<evidence type="ECO:0008006" key="2">
    <source>
        <dbReference type="Google" id="ProtNLM"/>
    </source>
</evidence>
<dbReference type="Gene3D" id="2.60.40.1190">
    <property type="match status" value="1"/>
</dbReference>
<sequence>MKKIKKAHIFLLVVLVLSPGFILAQKKDTSLLSAEVFFIHDKSSFILDGRITEPFWEKAVPIGPLTMVEPQEGISPSERTEIRVAASIDAIYFGIVCYYSSPEEIVSYTMQRDARLRGEDHVKVVLDTFLNGRTGYIFAVNPNGARYDALIAREGEGENQQWDGIWEAA</sequence>
<protein>
    <recommendedName>
        <fullName evidence="2">Carbohydrate-binding domain-containing protein</fullName>
    </recommendedName>
</protein>
<accession>X1D7L9</accession>
<proteinExistence type="predicted"/>
<organism evidence="1">
    <name type="scientific">marine sediment metagenome</name>
    <dbReference type="NCBI Taxonomy" id="412755"/>
    <lineage>
        <taxon>unclassified sequences</taxon>
        <taxon>metagenomes</taxon>
        <taxon>ecological metagenomes</taxon>
    </lineage>
</organism>
<dbReference type="EMBL" id="BART01031695">
    <property type="protein sequence ID" value="GAH16751.1"/>
    <property type="molecule type" value="Genomic_DNA"/>
</dbReference>
<comment type="caution">
    <text evidence="1">The sequence shown here is derived from an EMBL/GenBank/DDBJ whole genome shotgun (WGS) entry which is preliminary data.</text>
</comment>
<reference evidence="1" key="1">
    <citation type="journal article" date="2014" name="Front. Microbiol.">
        <title>High frequency of phylogenetically diverse reductive dehalogenase-homologous genes in deep subseafloor sedimentary metagenomes.</title>
        <authorList>
            <person name="Kawai M."/>
            <person name="Futagami T."/>
            <person name="Toyoda A."/>
            <person name="Takaki Y."/>
            <person name="Nishi S."/>
            <person name="Hori S."/>
            <person name="Arai W."/>
            <person name="Tsubouchi T."/>
            <person name="Morono Y."/>
            <person name="Uchiyama I."/>
            <person name="Ito T."/>
            <person name="Fujiyama A."/>
            <person name="Inagaki F."/>
            <person name="Takami H."/>
        </authorList>
    </citation>
    <scope>NUCLEOTIDE SEQUENCE</scope>
    <source>
        <strain evidence="1">Expedition CK06-06</strain>
    </source>
</reference>
<gene>
    <name evidence="1" type="ORF">S01H4_54992</name>
</gene>
<name>X1D7L9_9ZZZZ</name>
<dbReference type="SUPFAM" id="SSF49344">
    <property type="entry name" value="CBD9-like"/>
    <property type="match status" value="1"/>
</dbReference>
<dbReference type="AlphaFoldDB" id="X1D7L9"/>
<evidence type="ECO:0000313" key="1">
    <source>
        <dbReference type="EMBL" id="GAH16751.1"/>
    </source>
</evidence>